<dbReference type="InterPro" id="IPR011009">
    <property type="entry name" value="Kinase-like_dom_sf"/>
</dbReference>
<gene>
    <name evidence="8" type="ORF">CTOB1V02_LOCUS10458</name>
</gene>
<feature type="compositionally biased region" description="Basic and acidic residues" evidence="7">
    <location>
        <begin position="404"/>
        <end position="416"/>
    </location>
</feature>
<feature type="compositionally biased region" description="Polar residues" evidence="7">
    <location>
        <begin position="328"/>
        <end position="339"/>
    </location>
</feature>
<dbReference type="EMBL" id="OB664895">
    <property type="protein sequence ID" value="CAD7232626.1"/>
    <property type="molecule type" value="Genomic_DNA"/>
</dbReference>
<feature type="compositionally biased region" description="Basic residues" evidence="7">
    <location>
        <begin position="698"/>
        <end position="707"/>
    </location>
</feature>
<dbReference type="Gene3D" id="3.30.200.20">
    <property type="entry name" value="Phosphorylase Kinase, domain 1"/>
    <property type="match status" value="1"/>
</dbReference>
<dbReference type="PROSITE" id="PS00108">
    <property type="entry name" value="PROTEIN_KINASE_ST"/>
    <property type="match status" value="1"/>
</dbReference>
<dbReference type="GO" id="GO:0004674">
    <property type="term" value="F:protein serine/threonine kinase activity"/>
    <property type="evidence" value="ECO:0007669"/>
    <property type="project" value="TreeGrafter"/>
</dbReference>
<evidence type="ECO:0000256" key="1">
    <source>
        <dbReference type="ARBA" id="ARBA00004245"/>
    </source>
</evidence>
<evidence type="ECO:0000256" key="7">
    <source>
        <dbReference type="SAM" id="MobiDB-lite"/>
    </source>
</evidence>
<dbReference type="GO" id="GO:0007015">
    <property type="term" value="P:actin filament organization"/>
    <property type="evidence" value="ECO:0007669"/>
    <property type="project" value="InterPro"/>
</dbReference>
<keyword evidence="2" id="KW-0963">Cytoplasm</keyword>
<evidence type="ECO:0000256" key="6">
    <source>
        <dbReference type="ARBA" id="ARBA00023212"/>
    </source>
</evidence>
<dbReference type="InterPro" id="IPR008271">
    <property type="entry name" value="Ser/Thr_kinase_AS"/>
</dbReference>
<dbReference type="SMART" id="SM00220">
    <property type="entry name" value="S_TKc"/>
    <property type="match status" value="1"/>
</dbReference>
<dbReference type="Gene3D" id="3.90.810.10">
    <property type="entry name" value="CRIB domain"/>
    <property type="match status" value="1"/>
</dbReference>
<feature type="region of interest" description="Disordered" evidence="7">
    <location>
        <begin position="569"/>
        <end position="648"/>
    </location>
</feature>
<dbReference type="SUPFAM" id="SSF56112">
    <property type="entry name" value="Protein kinase-like (PK-like)"/>
    <property type="match status" value="1"/>
</dbReference>
<feature type="region of interest" description="Disordered" evidence="7">
    <location>
        <begin position="683"/>
        <end position="736"/>
    </location>
</feature>
<protein>
    <submittedName>
        <fullName evidence="8">Uncharacterized protein</fullName>
    </submittedName>
</protein>
<keyword evidence="3" id="KW-0597">Phosphoprotein</keyword>
<feature type="region of interest" description="Disordered" evidence="7">
    <location>
        <begin position="398"/>
        <end position="491"/>
    </location>
</feature>
<proteinExistence type="predicted"/>
<name>A0A7R8WIY6_9CRUS</name>
<dbReference type="PROSITE" id="PS00107">
    <property type="entry name" value="PROTEIN_KINASE_ATP"/>
    <property type="match status" value="1"/>
</dbReference>
<dbReference type="AlphaFoldDB" id="A0A7R8WIY6"/>
<keyword evidence="6" id="KW-0206">Cytoskeleton</keyword>
<feature type="non-terminal residue" evidence="8">
    <location>
        <position position="1"/>
    </location>
</feature>
<keyword evidence="4" id="KW-0547">Nucleotide-binding</keyword>
<evidence type="ECO:0000256" key="3">
    <source>
        <dbReference type="ARBA" id="ARBA00022553"/>
    </source>
</evidence>
<feature type="compositionally biased region" description="Low complexity" evidence="7">
    <location>
        <begin position="477"/>
        <end position="491"/>
    </location>
</feature>
<feature type="compositionally biased region" description="Pro residues" evidence="7">
    <location>
        <begin position="626"/>
        <end position="635"/>
    </location>
</feature>
<dbReference type="InterPro" id="IPR017441">
    <property type="entry name" value="Protein_kinase_ATP_BS"/>
</dbReference>
<dbReference type="PANTHER" id="PTHR44329">
    <property type="entry name" value="SERINE/THREONINE-PROTEIN KINASE TNNI3K-RELATED"/>
    <property type="match status" value="1"/>
</dbReference>
<evidence type="ECO:0000256" key="5">
    <source>
        <dbReference type="ARBA" id="ARBA00022840"/>
    </source>
</evidence>
<feature type="region of interest" description="Disordered" evidence="7">
    <location>
        <begin position="328"/>
        <end position="354"/>
    </location>
</feature>
<feature type="compositionally biased region" description="Polar residues" evidence="7">
    <location>
        <begin position="463"/>
        <end position="476"/>
    </location>
</feature>
<dbReference type="SUPFAM" id="SSF47912">
    <property type="entry name" value="Wiscott-Aldrich syndrome protein, WASP, C-terminal domain"/>
    <property type="match status" value="1"/>
</dbReference>
<dbReference type="InterPro" id="IPR051681">
    <property type="entry name" value="Ser/Thr_Kinases-Pseudokinases"/>
</dbReference>
<evidence type="ECO:0000313" key="8">
    <source>
        <dbReference type="EMBL" id="CAD7232626.1"/>
    </source>
</evidence>
<evidence type="ECO:0000256" key="2">
    <source>
        <dbReference type="ARBA" id="ARBA00022490"/>
    </source>
</evidence>
<organism evidence="8">
    <name type="scientific">Cyprideis torosa</name>
    <dbReference type="NCBI Taxonomy" id="163714"/>
    <lineage>
        <taxon>Eukaryota</taxon>
        <taxon>Metazoa</taxon>
        <taxon>Ecdysozoa</taxon>
        <taxon>Arthropoda</taxon>
        <taxon>Crustacea</taxon>
        <taxon>Oligostraca</taxon>
        <taxon>Ostracoda</taxon>
        <taxon>Podocopa</taxon>
        <taxon>Podocopida</taxon>
        <taxon>Cytherocopina</taxon>
        <taxon>Cytheroidea</taxon>
        <taxon>Cytherideidae</taxon>
        <taxon>Cyprideis</taxon>
    </lineage>
</organism>
<dbReference type="InterPro" id="IPR036936">
    <property type="entry name" value="CRIB_dom_sf"/>
</dbReference>
<feature type="compositionally biased region" description="Low complexity" evidence="7">
    <location>
        <begin position="636"/>
        <end position="647"/>
    </location>
</feature>
<dbReference type="GO" id="GO:0005524">
    <property type="term" value="F:ATP binding"/>
    <property type="evidence" value="ECO:0007669"/>
    <property type="project" value="UniProtKB-UniRule"/>
</dbReference>
<dbReference type="Gene3D" id="1.10.510.10">
    <property type="entry name" value="Transferase(Phosphotransferase) domain 1"/>
    <property type="match status" value="1"/>
</dbReference>
<dbReference type="InterPro" id="IPR000719">
    <property type="entry name" value="Prot_kinase_dom"/>
</dbReference>
<reference evidence="8" key="1">
    <citation type="submission" date="2020-11" db="EMBL/GenBank/DDBJ databases">
        <authorList>
            <person name="Tran Van P."/>
        </authorList>
    </citation>
    <scope>NUCLEOTIDE SEQUENCE</scope>
</reference>
<comment type="subcellular location">
    <subcellularLocation>
        <location evidence="1">Cytoplasm</location>
        <location evidence="1">Cytoskeleton</location>
    </subcellularLocation>
</comment>
<dbReference type="OrthoDB" id="6373300at2759"/>
<evidence type="ECO:0000256" key="4">
    <source>
        <dbReference type="ARBA" id="ARBA00022741"/>
    </source>
</evidence>
<keyword evidence="5" id="KW-0067">ATP-binding</keyword>
<accession>A0A7R8WIY6</accession>
<feature type="compositionally biased region" description="Low complexity" evidence="7">
    <location>
        <begin position="615"/>
        <end position="625"/>
    </location>
</feature>
<dbReference type="GO" id="GO:0005856">
    <property type="term" value="C:cytoskeleton"/>
    <property type="evidence" value="ECO:0007669"/>
    <property type="project" value="UniProtKB-SubCell"/>
</dbReference>
<dbReference type="Pfam" id="PF00069">
    <property type="entry name" value="Pkinase"/>
    <property type="match status" value="1"/>
</dbReference>
<dbReference type="InterPro" id="IPR011026">
    <property type="entry name" value="WAS_C"/>
</dbReference>
<sequence>MVICSNGHNLCFSCSEQVNQCPTCREPRLPKPIRNLALEKVIEENMLALASVPEIYSTEITDLGRRLGRGSSAEVKAGLWHGGEVAIKVFQIHENDSYLKALKIESSFASRLQHPNIVRIYGITRMQSDTPAIVMERADKGSLREFIGKLSYPQKVSIARGTLEGIAYLHSRKVAHRDLKPENILLFGDKLVPKISDFGTSRIVQASMVNTMMTGTPKYCAPELLDEGLHYGTPVDVYSLSLILLELFTGEDPFKGCRSVAQVVAAIMRDQRPQIPSDFPEALKPLLEKGWSKVPLLRPPLTLFRDALQKVSDDLENELAKKTAAQLKSLTLETPSPESSPGIPEANDPRPTHRMSKMNAFFFSKALQERQRHPLMKDSKELFVNSVELNLKTQGSFGFTRLDANSDGKRSSIDSRGRKREVKLPTPVPRLFPRLSSPESESPDRPDSPARLVSHPSPPPISRQESTPTNPIASRKSSPTPTVEPSTSFAGAAAASSSEKLQGIPCEFCGAQFNDSNAFLIHEMGCLDPGMREFLVKAGVSESELKDENTMKFIYDFLQDHGGVEAVIGETSDQPRTPPVSHPGPSAPPPAHPYPLRSRRMRPPVVHGASFSRKSPLSQPSRAPSAAPPSPPPAPSAMGAGAPPGRSDLFEGIARREAMKEQEEITQRLQEQLSVLQQQLNRQLEEGKRAVKPSPSHRSWKPWRLFRSRRDGTHPRSAVTSNLEIPAPASPLATLR</sequence>
<dbReference type="PROSITE" id="PS50011">
    <property type="entry name" value="PROTEIN_KINASE_DOM"/>
    <property type="match status" value="1"/>
</dbReference>
<feature type="compositionally biased region" description="Pro residues" evidence="7">
    <location>
        <begin position="576"/>
        <end position="593"/>
    </location>
</feature>